<dbReference type="AlphaFoldDB" id="A0A1G6QWV4"/>
<reference evidence="2 3" key="1">
    <citation type="submission" date="2016-10" db="EMBL/GenBank/DDBJ databases">
        <authorList>
            <person name="de Groot N.N."/>
        </authorList>
    </citation>
    <scope>NUCLEOTIDE SEQUENCE [LARGE SCALE GENOMIC DNA]</scope>
    <source>
        <strain evidence="2 3">CPCC 100156</strain>
    </source>
</reference>
<keyword evidence="3" id="KW-1185">Reference proteome</keyword>
<evidence type="ECO:0000313" key="3">
    <source>
        <dbReference type="Proteomes" id="UP000198925"/>
    </source>
</evidence>
<dbReference type="RefSeq" id="WP_090564222.1">
    <property type="nucleotide sequence ID" value="NZ_FMXZ01000006.1"/>
</dbReference>
<protein>
    <submittedName>
        <fullName evidence="2">Uncharacterized protein</fullName>
    </submittedName>
</protein>
<keyword evidence="1" id="KW-0732">Signal</keyword>
<organism evidence="2 3">
    <name type="scientific">Belnapia rosea</name>
    <dbReference type="NCBI Taxonomy" id="938405"/>
    <lineage>
        <taxon>Bacteria</taxon>
        <taxon>Pseudomonadati</taxon>
        <taxon>Pseudomonadota</taxon>
        <taxon>Alphaproteobacteria</taxon>
        <taxon>Acetobacterales</taxon>
        <taxon>Roseomonadaceae</taxon>
        <taxon>Belnapia</taxon>
    </lineage>
</organism>
<proteinExistence type="predicted"/>
<dbReference type="OrthoDB" id="464386at2"/>
<evidence type="ECO:0000313" key="2">
    <source>
        <dbReference type="EMBL" id="SDC96474.1"/>
    </source>
</evidence>
<gene>
    <name evidence="2" type="ORF">SAMN04487779_1003206</name>
</gene>
<dbReference type="STRING" id="938405.SAMN02927895_02597"/>
<dbReference type="EMBL" id="FMZX01000003">
    <property type="protein sequence ID" value="SDC96474.1"/>
    <property type="molecule type" value="Genomic_DNA"/>
</dbReference>
<sequence length="106" mass="11196">MRCLAPAALFLPLLILPAAAQQAPDASFRITNRGARAIQEIYVASAGVNAWGEDRLGSKTLGSGASHLVALPPGQCVNDIRIIVEGGEAKERRRVNTCSQGDLVFP</sequence>
<accession>A0A1G6QWV4</accession>
<feature type="signal peptide" evidence="1">
    <location>
        <begin position="1"/>
        <end position="20"/>
    </location>
</feature>
<feature type="chain" id="PRO_5011591407" evidence="1">
    <location>
        <begin position="21"/>
        <end position="106"/>
    </location>
</feature>
<dbReference type="Proteomes" id="UP000198925">
    <property type="component" value="Unassembled WGS sequence"/>
</dbReference>
<evidence type="ECO:0000256" key="1">
    <source>
        <dbReference type="SAM" id="SignalP"/>
    </source>
</evidence>
<name>A0A1G6QWV4_9PROT</name>